<gene>
    <name evidence="1" type="ORF">CLOSTMETH_01163</name>
</gene>
<evidence type="ECO:0000313" key="1">
    <source>
        <dbReference type="EMBL" id="EEG31221.1"/>
    </source>
</evidence>
<protein>
    <submittedName>
        <fullName evidence="1">Uncharacterized protein</fullName>
    </submittedName>
</protein>
<reference evidence="1 2" key="2">
    <citation type="submission" date="2009-02" db="EMBL/GenBank/DDBJ databases">
        <title>Draft genome sequence of Clostridium methylpentosum (DSM 5476).</title>
        <authorList>
            <person name="Sudarsanam P."/>
            <person name="Ley R."/>
            <person name="Guruge J."/>
            <person name="Turnbaugh P.J."/>
            <person name="Mahowald M."/>
            <person name="Liep D."/>
            <person name="Gordon J."/>
        </authorList>
    </citation>
    <scope>NUCLEOTIDE SEQUENCE [LARGE SCALE GENOMIC DNA]</scope>
    <source>
        <strain evidence="1 2">DSM 5476</strain>
    </source>
</reference>
<keyword evidence="2" id="KW-1185">Reference proteome</keyword>
<dbReference type="EMBL" id="ACEC01000041">
    <property type="protein sequence ID" value="EEG31221.1"/>
    <property type="molecule type" value="Genomic_DNA"/>
</dbReference>
<name>C0EBE5_9FIRM</name>
<organism evidence="1 2">
    <name type="scientific">[Clostridium] methylpentosum DSM 5476</name>
    <dbReference type="NCBI Taxonomy" id="537013"/>
    <lineage>
        <taxon>Bacteria</taxon>
        <taxon>Bacillati</taxon>
        <taxon>Bacillota</taxon>
        <taxon>Clostridia</taxon>
        <taxon>Eubacteriales</taxon>
        <taxon>Oscillospiraceae</taxon>
        <taxon>Oscillospiraceae incertae sedis</taxon>
    </lineage>
</organism>
<accession>C0EBE5</accession>
<dbReference type="HOGENOM" id="CLU_2896139_0_0_9"/>
<sequence length="62" mass="7260">MSIKNLAGGEGFQWVYALRKMQRLKTDSICKTNFKIVYKEMERKQAMSCLPCKFVWDLGPIQ</sequence>
<reference evidence="1 2" key="1">
    <citation type="submission" date="2009-01" db="EMBL/GenBank/DDBJ databases">
        <authorList>
            <person name="Fulton L."/>
            <person name="Clifton S."/>
            <person name="Fulton B."/>
            <person name="Xu J."/>
            <person name="Minx P."/>
            <person name="Pepin K.H."/>
            <person name="Johnson M."/>
            <person name="Bhonagiri V."/>
            <person name="Nash W.E."/>
            <person name="Mardis E.R."/>
            <person name="Wilson R.K."/>
        </authorList>
    </citation>
    <scope>NUCLEOTIDE SEQUENCE [LARGE SCALE GENOMIC DNA]</scope>
    <source>
        <strain evidence="1 2">DSM 5476</strain>
    </source>
</reference>
<proteinExistence type="predicted"/>
<comment type="caution">
    <text evidence="1">The sequence shown here is derived from an EMBL/GenBank/DDBJ whole genome shotgun (WGS) entry which is preliminary data.</text>
</comment>
<evidence type="ECO:0000313" key="2">
    <source>
        <dbReference type="Proteomes" id="UP000003340"/>
    </source>
</evidence>
<dbReference type="STRING" id="537013.CLOSTMETH_01163"/>
<dbReference type="AlphaFoldDB" id="C0EBE5"/>
<dbReference type="Proteomes" id="UP000003340">
    <property type="component" value="Unassembled WGS sequence"/>
</dbReference>